<evidence type="ECO:0000256" key="4">
    <source>
        <dbReference type="SAM" id="MobiDB-lite"/>
    </source>
</evidence>
<feature type="coiled-coil region" evidence="3">
    <location>
        <begin position="1082"/>
        <end position="1139"/>
    </location>
</feature>
<dbReference type="Gene3D" id="3.90.226.10">
    <property type="entry name" value="2-enoyl-CoA Hydratase, Chain A, domain 1"/>
    <property type="match status" value="1"/>
</dbReference>
<dbReference type="SUPFAM" id="SSF52096">
    <property type="entry name" value="ClpP/crotonase"/>
    <property type="match status" value="1"/>
</dbReference>
<keyword evidence="3" id="KW-0175">Coiled coil</keyword>
<dbReference type="InterPro" id="IPR012890">
    <property type="entry name" value="GCFC2-like"/>
</dbReference>
<dbReference type="PANTHER" id="PTHR12214:SF0">
    <property type="entry name" value="LD29489P"/>
    <property type="match status" value="1"/>
</dbReference>
<dbReference type="Proteomes" id="UP001213000">
    <property type="component" value="Unassembled WGS sequence"/>
</dbReference>
<evidence type="ECO:0008006" key="8">
    <source>
        <dbReference type="Google" id="ProtNLM"/>
    </source>
</evidence>
<keyword evidence="5" id="KW-0732">Signal</keyword>
<evidence type="ECO:0000313" key="6">
    <source>
        <dbReference type="EMBL" id="KAJ3564590.1"/>
    </source>
</evidence>
<accession>A0AAD5VMY8</accession>
<feature type="chain" id="PRO_5042209200" description="Tail specific protease domain-containing protein" evidence="5">
    <location>
        <begin position="19"/>
        <end position="1394"/>
    </location>
</feature>
<protein>
    <recommendedName>
        <fullName evidence="8">Tail specific protease domain-containing protein</fullName>
    </recommendedName>
</protein>
<sequence length="1394" mass="155201">MRAFFALCGALLPLLAASAPSADPCVKIAGKLFAAPADVLACEKSFPFNETLRQNVLTNMERVFDFFTFEDYYLNSPPPFQESTDNIRQTLARINSTRFETDYDFNIALYDFTTQLNDGHTRWFPDCYTLYQNILPAPPVNIEVNGIQGVFVAPDSVEFLSQLGDEFTSFFDNLGFDWKRLAGARIVEIEGQAPYDYVDFIAKTVSGNYLDHGVRVNSVFSSYRISGTDFSQRIGDLAGPTGVKQTSLTMKLIPVNSKTVETVKIPFIASYLGTPFTDGPSFWATNCAANDETNGVDLKGFRVEDLPRKLPKAEIIDKSGGNGINLPPPFLPNTTSVPGSEGVIKSFILPDKKTGVMFLGSFAGDFDGFQADVVAAISAFQKAKVSQLLLDLTNNGGGFVCLGQFLHQYLSGSKIGYPGFVSTNRANPLAQKIVAADIALGLDATLTFYTADNWAFLNGTQMSPSFNYIDPSSPFIVNGRQDPTSQRFHDTCELAFSQPVPRNPPFDLSKVAIVSNGNCASTCAMFSTLMNERHNTKIAVFGGKPGERMEFKGMAGNQVLEWADLDTEIKTAGVKDDPLAPPDLLVSGNFRHNWRTAWSFFDEKVPIAYKSELPTLRFSYTAETYNNPQALWEFAIPSNQIAPETPEGVSTRWVDDSRCSRGVGGLSLLSSGSVFLLQSTFHLFKGTHNDARRFGRLGILAFGLDMFWPFVFGYIDISPYDHYRGIPLNLNQASISPASGPKYDQAYLNELKAGTPSARPSTNTDPITIPDGHDSSMQILDVEMEDTETMIHSESSIKAAKERRERLRKTGLSAEDDFISLTVTRREDVDQGPHPESRLVREEDELGEGEDEFAEYTSAQERIALGKKARKKAASDRREAMLELIADAEDEDEETIEWEQEQLRRGGHRTPDPASTTVKKVYRPAPIPPTTPLPTLGSALNRLAEQMAKITASHASNTAALNTIALEREQVDKREIEMREMVGKAEEKRAWFDGFREWVEGVAGFLDEKYPMLEKLEEDQLSLLKERQDILKQRRLAEDDDDLSSFLGALPEPPNTDPEEVDELGRTIPKPTSAALRRERRIARLERRRIRLAKSRAEEAEEGYSTDSSLPPPDEQAYIEATESLISRKKEVLADVKAEEFLDPGKGRWGIWREKYTDSYVNAWGGLGVVGVWEFWARLEMIGWDCVQDRRSLDSFKWYRGLYGYSRVENADGEELGPDGDLVTSMVSTAIIPRICKLTESGALDVYSGNHIRRMIDLFEEVEASVEGESAKLSAIRKSTVETFQKAIEATTELLQRHNSSIKGPSPFNPEAIPARRRFLTRRVKLLGNLLRWRKSMGDQYGVGVLVSRLIDDCIIGVAESGWDVGGEEIVNNIANTVPRELLTPNLQQRLGSR</sequence>
<dbReference type="GO" id="GO:0071008">
    <property type="term" value="C:U2-type post-mRNA release spliceosomal complex"/>
    <property type="evidence" value="ECO:0007669"/>
    <property type="project" value="InterPro"/>
</dbReference>
<evidence type="ECO:0000256" key="5">
    <source>
        <dbReference type="SAM" id="SignalP"/>
    </source>
</evidence>
<evidence type="ECO:0000256" key="1">
    <source>
        <dbReference type="ARBA" id="ARBA00004123"/>
    </source>
</evidence>
<dbReference type="EMBL" id="JANIEX010000649">
    <property type="protein sequence ID" value="KAJ3564590.1"/>
    <property type="molecule type" value="Genomic_DNA"/>
</dbReference>
<dbReference type="GO" id="GO:0000390">
    <property type="term" value="P:spliceosomal complex disassembly"/>
    <property type="evidence" value="ECO:0007669"/>
    <property type="project" value="InterPro"/>
</dbReference>
<dbReference type="InterPro" id="IPR028211">
    <property type="entry name" value="Ntr2"/>
</dbReference>
<feature type="signal peptide" evidence="5">
    <location>
        <begin position="1"/>
        <end position="18"/>
    </location>
</feature>
<keyword evidence="2" id="KW-0539">Nucleus</keyword>
<organism evidence="6 7">
    <name type="scientific">Leucocoprinus birnbaumii</name>
    <dbReference type="NCBI Taxonomy" id="56174"/>
    <lineage>
        <taxon>Eukaryota</taxon>
        <taxon>Fungi</taxon>
        <taxon>Dikarya</taxon>
        <taxon>Basidiomycota</taxon>
        <taxon>Agaricomycotina</taxon>
        <taxon>Agaricomycetes</taxon>
        <taxon>Agaricomycetidae</taxon>
        <taxon>Agaricales</taxon>
        <taxon>Agaricineae</taxon>
        <taxon>Agaricaceae</taxon>
        <taxon>Leucocoprinus</taxon>
    </lineage>
</organism>
<evidence type="ECO:0000256" key="2">
    <source>
        <dbReference type="ARBA" id="ARBA00023242"/>
    </source>
</evidence>
<comment type="subcellular location">
    <subcellularLocation>
        <location evidence="1">Nucleus</location>
    </subcellularLocation>
</comment>
<dbReference type="PANTHER" id="PTHR12214">
    <property type="entry name" value="GC-RICH SEQUENCE DNA-BINDING FACTOR"/>
    <property type="match status" value="1"/>
</dbReference>
<gene>
    <name evidence="6" type="ORF">NP233_g8199</name>
</gene>
<evidence type="ECO:0000256" key="3">
    <source>
        <dbReference type="SAM" id="Coils"/>
    </source>
</evidence>
<name>A0AAD5VMY8_9AGAR</name>
<keyword evidence="7" id="KW-1185">Reference proteome</keyword>
<feature type="region of interest" description="Disordered" evidence="4">
    <location>
        <begin position="1042"/>
        <end position="1070"/>
    </location>
</feature>
<evidence type="ECO:0000313" key="7">
    <source>
        <dbReference type="Proteomes" id="UP001213000"/>
    </source>
</evidence>
<dbReference type="Pfam" id="PF15458">
    <property type="entry name" value="NTR2"/>
    <property type="match status" value="1"/>
</dbReference>
<dbReference type="GO" id="GO:0003677">
    <property type="term" value="F:DNA binding"/>
    <property type="evidence" value="ECO:0007669"/>
    <property type="project" value="InterPro"/>
</dbReference>
<comment type="caution">
    <text evidence="6">The sequence shown here is derived from an EMBL/GenBank/DDBJ whole genome shotgun (WGS) entry which is preliminary data.</text>
</comment>
<dbReference type="InterPro" id="IPR029045">
    <property type="entry name" value="ClpP/crotonase-like_dom_sf"/>
</dbReference>
<reference evidence="6" key="1">
    <citation type="submission" date="2022-07" db="EMBL/GenBank/DDBJ databases">
        <title>Genome Sequence of Leucocoprinus birnbaumii.</title>
        <authorList>
            <person name="Buettner E."/>
        </authorList>
    </citation>
    <scope>NUCLEOTIDE SEQUENCE</scope>
    <source>
        <strain evidence="6">VT141</strain>
    </source>
</reference>
<feature type="region of interest" description="Disordered" evidence="4">
    <location>
        <begin position="753"/>
        <end position="773"/>
    </location>
</feature>
<proteinExistence type="predicted"/>